<protein>
    <submittedName>
        <fullName evidence="2">Uncharacterized protein</fullName>
    </submittedName>
</protein>
<dbReference type="Proteomes" id="UP000054166">
    <property type="component" value="Unassembled WGS sequence"/>
</dbReference>
<dbReference type="InterPro" id="IPR052637">
    <property type="entry name" value="KLHDC3-like"/>
</dbReference>
<accession>A0A0C3FP70</accession>
<dbReference type="PANTHER" id="PTHR46461">
    <property type="entry name" value="KELCH DOMAIN-CONTAINING PROTEIN 3"/>
    <property type="match status" value="1"/>
</dbReference>
<dbReference type="Gene3D" id="2.120.10.80">
    <property type="entry name" value="Kelch-type beta propeller"/>
    <property type="match status" value="1"/>
</dbReference>
<evidence type="ECO:0000313" key="2">
    <source>
        <dbReference type="EMBL" id="KIM85675.1"/>
    </source>
</evidence>
<feature type="compositionally biased region" description="Polar residues" evidence="1">
    <location>
        <begin position="1"/>
        <end position="10"/>
    </location>
</feature>
<evidence type="ECO:0000256" key="1">
    <source>
        <dbReference type="SAM" id="MobiDB-lite"/>
    </source>
</evidence>
<dbReference type="STRING" id="765440.A0A0C3FP70"/>
<dbReference type="GO" id="GO:0005737">
    <property type="term" value="C:cytoplasm"/>
    <property type="evidence" value="ECO:0007669"/>
    <property type="project" value="TreeGrafter"/>
</dbReference>
<proteinExistence type="predicted"/>
<dbReference type="GO" id="GO:0003682">
    <property type="term" value="F:chromatin binding"/>
    <property type="evidence" value="ECO:0007669"/>
    <property type="project" value="InterPro"/>
</dbReference>
<dbReference type="SUPFAM" id="SSF117281">
    <property type="entry name" value="Kelch motif"/>
    <property type="match status" value="1"/>
</dbReference>
<keyword evidence="3" id="KW-1185">Reference proteome</keyword>
<organism evidence="2 3">
    <name type="scientific">Piloderma croceum (strain F 1598)</name>
    <dbReference type="NCBI Taxonomy" id="765440"/>
    <lineage>
        <taxon>Eukaryota</taxon>
        <taxon>Fungi</taxon>
        <taxon>Dikarya</taxon>
        <taxon>Basidiomycota</taxon>
        <taxon>Agaricomycotina</taxon>
        <taxon>Agaricomycetes</taxon>
        <taxon>Agaricomycetidae</taxon>
        <taxon>Atheliales</taxon>
        <taxon>Atheliaceae</taxon>
        <taxon>Piloderma</taxon>
    </lineage>
</organism>
<name>A0A0C3FP70_PILCF</name>
<dbReference type="AlphaFoldDB" id="A0A0C3FP70"/>
<evidence type="ECO:0000313" key="3">
    <source>
        <dbReference type="Proteomes" id="UP000054166"/>
    </source>
</evidence>
<dbReference type="HOGENOM" id="CLU_977002_0_0_1"/>
<dbReference type="InParanoid" id="A0A0C3FP70"/>
<dbReference type="PANTHER" id="PTHR46461:SF1">
    <property type="entry name" value="KELCH DOMAIN-CONTAINING PROTEIN 3"/>
    <property type="match status" value="1"/>
</dbReference>
<dbReference type="Pfam" id="PF24681">
    <property type="entry name" value="Kelch_KLHDC2_KLHL20_DRC7"/>
    <property type="match status" value="1"/>
</dbReference>
<reference evidence="2 3" key="1">
    <citation type="submission" date="2014-04" db="EMBL/GenBank/DDBJ databases">
        <authorList>
            <consortium name="DOE Joint Genome Institute"/>
            <person name="Kuo A."/>
            <person name="Tarkka M."/>
            <person name="Buscot F."/>
            <person name="Kohler A."/>
            <person name="Nagy L.G."/>
            <person name="Floudas D."/>
            <person name="Copeland A."/>
            <person name="Barry K.W."/>
            <person name="Cichocki N."/>
            <person name="Veneault-Fourrey C."/>
            <person name="LaButti K."/>
            <person name="Lindquist E.A."/>
            <person name="Lipzen A."/>
            <person name="Lundell T."/>
            <person name="Morin E."/>
            <person name="Murat C."/>
            <person name="Sun H."/>
            <person name="Tunlid A."/>
            <person name="Henrissat B."/>
            <person name="Grigoriev I.V."/>
            <person name="Hibbett D.S."/>
            <person name="Martin F."/>
            <person name="Nordberg H.P."/>
            <person name="Cantor M.N."/>
            <person name="Hua S.X."/>
        </authorList>
    </citation>
    <scope>NUCLEOTIDE SEQUENCE [LARGE SCALE GENOMIC DNA]</scope>
    <source>
        <strain evidence="2 3">F 1598</strain>
    </source>
</reference>
<dbReference type="OrthoDB" id="10251809at2759"/>
<reference evidence="3" key="2">
    <citation type="submission" date="2015-01" db="EMBL/GenBank/DDBJ databases">
        <title>Evolutionary Origins and Diversification of the Mycorrhizal Mutualists.</title>
        <authorList>
            <consortium name="DOE Joint Genome Institute"/>
            <consortium name="Mycorrhizal Genomics Consortium"/>
            <person name="Kohler A."/>
            <person name="Kuo A."/>
            <person name="Nagy L.G."/>
            <person name="Floudas D."/>
            <person name="Copeland A."/>
            <person name="Barry K.W."/>
            <person name="Cichocki N."/>
            <person name="Veneault-Fourrey C."/>
            <person name="LaButti K."/>
            <person name="Lindquist E.A."/>
            <person name="Lipzen A."/>
            <person name="Lundell T."/>
            <person name="Morin E."/>
            <person name="Murat C."/>
            <person name="Riley R."/>
            <person name="Ohm R."/>
            <person name="Sun H."/>
            <person name="Tunlid A."/>
            <person name="Henrissat B."/>
            <person name="Grigoriev I.V."/>
            <person name="Hibbett D.S."/>
            <person name="Martin F."/>
        </authorList>
    </citation>
    <scope>NUCLEOTIDE SEQUENCE [LARGE SCALE GENOMIC DNA]</scope>
    <source>
        <strain evidence="3">F 1598</strain>
    </source>
</reference>
<dbReference type="EMBL" id="KN832984">
    <property type="protein sequence ID" value="KIM85675.1"/>
    <property type="molecule type" value="Genomic_DNA"/>
</dbReference>
<dbReference type="InterPro" id="IPR015915">
    <property type="entry name" value="Kelch-typ_b-propeller"/>
</dbReference>
<feature type="region of interest" description="Disordered" evidence="1">
    <location>
        <begin position="1"/>
        <end position="30"/>
    </location>
</feature>
<gene>
    <name evidence="2" type="ORF">PILCRDRAFT_65729</name>
</gene>
<sequence>MPQDAAESSNSHARSRAPSKSRSESSYAHHPKSALPWSVHRLQLPPPIGLGIASVNFPSPSPFPRYRYAVPATATQSGDFFLFGGLVDDKPHKDLYRFSTRDRSATLLQTAGDIPSRRIGHASALVSNMLFVWGGHTYKNNIGGKNVEGHDNGLYKLNLGSREWIRVDVQGQCPVGRYNHTITPVGSKLFLFGGQVDARYLNDLWSFDLDSREHWPTGVCEHMYNDVIYYQLDRHPAGSFMNLHLVQKCHLPVSGTYPYHTGTSCSCLSPPSSSCQSDYTKNSFA</sequence>